<feature type="domain" description="WAP" evidence="9">
    <location>
        <begin position="32"/>
        <end position="83"/>
    </location>
</feature>
<keyword evidence="5" id="KW-0722">Serine protease inhibitor</keyword>
<comment type="subcellular location">
    <subcellularLocation>
        <location evidence="1">Secreted</location>
    </subcellularLocation>
</comment>
<reference evidence="10" key="1">
    <citation type="submission" date="2025-08" db="UniProtKB">
        <authorList>
            <consortium name="Ensembl"/>
        </authorList>
    </citation>
    <scope>IDENTIFICATION</scope>
</reference>
<dbReference type="CDD" id="cd22611">
    <property type="entry name" value="Kunitz_eppin"/>
    <property type="match status" value="1"/>
</dbReference>
<dbReference type="InterPro" id="IPR036645">
    <property type="entry name" value="Elafin-like_sf"/>
</dbReference>
<feature type="chain" id="PRO_5034927818" evidence="7">
    <location>
        <begin position="38"/>
        <end position="146"/>
    </location>
</feature>
<dbReference type="OMA" id="TRIPCRY"/>
<dbReference type="FunFam" id="4.10.75.10:FF:000004">
    <property type="entry name" value="WAP four-disulfide core domain 6A"/>
    <property type="match status" value="1"/>
</dbReference>
<evidence type="ECO:0000259" key="8">
    <source>
        <dbReference type="PROSITE" id="PS50279"/>
    </source>
</evidence>
<dbReference type="InterPro" id="IPR008197">
    <property type="entry name" value="WAP_dom"/>
</dbReference>
<feature type="signal peptide" evidence="7">
    <location>
        <begin position="1"/>
        <end position="37"/>
    </location>
</feature>
<dbReference type="Ensembl" id="ENSNGAT00000031874.1">
    <property type="protein sequence ID" value="ENSNGAP00000026147.1"/>
    <property type="gene ID" value="ENSNGAG00000023880.1"/>
</dbReference>
<protein>
    <submittedName>
        <fullName evidence="10">WAP four-disulfide core domain protein 6A-like</fullName>
    </submittedName>
</protein>
<keyword evidence="4 7" id="KW-0732">Signal</keyword>
<dbReference type="InterPro" id="IPR051388">
    <property type="entry name" value="Serpin_venom_toxin"/>
</dbReference>
<keyword evidence="11" id="KW-1185">Reference proteome</keyword>
<evidence type="ECO:0000256" key="5">
    <source>
        <dbReference type="ARBA" id="ARBA00022900"/>
    </source>
</evidence>
<name>A0A8C6S5T6_NANGA</name>
<dbReference type="Pfam" id="PF00095">
    <property type="entry name" value="WAP"/>
    <property type="match status" value="1"/>
</dbReference>
<dbReference type="GO" id="GO:0005615">
    <property type="term" value="C:extracellular space"/>
    <property type="evidence" value="ECO:0007669"/>
    <property type="project" value="TreeGrafter"/>
</dbReference>
<dbReference type="AlphaFoldDB" id="A0A8C6S5T6"/>
<evidence type="ECO:0000256" key="4">
    <source>
        <dbReference type="ARBA" id="ARBA00022729"/>
    </source>
</evidence>
<evidence type="ECO:0000256" key="7">
    <source>
        <dbReference type="SAM" id="SignalP"/>
    </source>
</evidence>
<dbReference type="InterPro" id="IPR002223">
    <property type="entry name" value="Kunitz_BPTI"/>
</dbReference>
<evidence type="ECO:0000256" key="3">
    <source>
        <dbReference type="ARBA" id="ARBA00022690"/>
    </source>
</evidence>
<dbReference type="PRINTS" id="PR00759">
    <property type="entry name" value="BASICPTASE"/>
</dbReference>
<proteinExistence type="predicted"/>
<dbReference type="GeneTree" id="ENSGT00940000156753"/>
<dbReference type="GO" id="GO:0004867">
    <property type="term" value="F:serine-type endopeptidase inhibitor activity"/>
    <property type="evidence" value="ECO:0007669"/>
    <property type="project" value="UniProtKB-KW"/>
</dbReference>
<dbReference type="Gene3D" id="4.10.75.10">
    <property type="entry name" value="Elafin-like"/>
    <property type="match status" value="1"/>
</dbReference>
<evidence type="ECO:0000256" key="6">
    <source>
        <dbReference type="ARBA" id="ARBA00023157"/>
    </source>
</evidence>
<accession>A0A8C6S5T6</accession>
<dbReference type="SUPFAM" id="SSF57362">
    <property type="entry name" value="BPTI-like"/>
    <property type="match status" value="1"/>
</dbReference>
<sequence>MLPARLQLPNMRRWGLLPFLVPFIFLWSTEEPELAEGFFFKTCPKVRVKCEDEERNHCTRHRHCPDQKKCCYFSCGKKCLDLTEDICSLPVDPGSCLAYIPRWWYDKETELCSEFIYGGCQGNANNFPSKAICTVICKKKYFSSWI</sequence>
<dbReference type="PANTHER" id="PTHR46751:SF1">
    <property type="entry name" value="WAP FOUR-DISULFIDE CORE DOMAIN PROTEIN 6A"/>
    <property type="match status" value="1"/>
</dbReference>
<evidence type="ECO:0000259" key="9">
    <source>
        <dbReference type="PROSITE" id="PS51390"/>
    </source>
</evidence>
<evidence type="ECO:0000256" key="1">
    <source>
        <dbReference type="ARBA" id="ARBA00004613"/>
    </source>
</evidence>
<keyword evidence="6" id="KW-1015">Disulfide bond</keyword>
<dbReference type="PROSITE" id="PS50279">
    <property type="entry name" value="BPTI_KUNITZ_2"/>
    <property type="match status" value="1"/>
</dbReference>
<dbReference type="FunFam" id="4.10.410.10:FF:000015">
    <property type="entry name" value="WAP four-disulfide core domain 6A"/>
    <property type="match status" value="1"/>
</dbReference>
<feature type="domain" description="BPTI/Kunitz inhibitor" evidence="8">
    <location>
        <begin position="87"/>
        <end position="137"/>
    </location>
</feature>
<dbReference type="PANTHER" id="PTHR46751">
    <property type="entry name" value="EPPIN"/>
    <property type="match status" value="1"/>
</dbReference>
<reference evidence="10" key="2">
    <citation type="submission" date="2025-09" db="UniProtKB">
        <authorList>
            <consortium name="Ensembl"/>
        </authorList>
    </citation>
    <scope>IDENTIFICATION</scope>
</reference>
<keyword evidence="2" id="KW-0964">Secreted</keyword>
<organism evidence="10 11">
    <name type="scientific">Nannospalax galili</name>
    <name type="common">Northern Israeli blind subterranean mole rat</name>
    <name type="synonym">Spalax galili</name>
    <dbReference type="NCBI Taxonomy" id="1026970"/>
    <lineage>
        <taxon>Eukaryota</taxon>
        <taxon>Metazoa</taxon>
        <taxon>Chordata</taxon>
        <taxon>Craniata</taxon>
        <taxon>Vertebrata</taxon>
        <taxon>Euteleostomi</taxon>
        <taxon>Mammalia</taxon>
        <taxon>Eutheria</taxon>
        <taxon>Euarchontoglires</taxon>
        <taxon>Glires</taxon>
        <taxon>Rodentia</taxon>
        <taxon>Myomorpha</taxon>
        <taxon>Muroidea</taxon>
        <taxon>Spalacidae</taxon>
        <taxon>Spalacinae</taxon>
        <taxon>Nannospalax</taxon>
    </lineage>
</organism>
<dbReference type="PROSITE" id="PS51390">
    <property type="entry name" value="WAP"/>
    <property type="match status" value="1"/>
</dbReference>
<evidence type="ECO:0000313" key="11">
    <source>
        <dbReference type="Proteomes" id="UP000694381"/>
    </source>
</evidence>
<dbReference type="Proteomes" id="UP000694381">
    <property type="component" value="Unassembled WGS sequence"/>
</dbReference>
<dbReference type="SUPFAM" id="SSF57256">
    <property type="entry name" value="Elafin-like"/>
    <property type="match status" value="1"/>
</dbReference>
<dbReference type="Gene3D" id="4.10.410.10">
    <property type="entry name" value="Pancreatic trypsin inhibitor Kunitz domain"/>
    <property type="match status" value="1"/>
</dbReference>
<evidence type="ECO:0000313" key="10">
    <source>
        <dbReference type="Ensembl" id="ENSNGAP00000026147.1"/>
    </source>
</evidence>
<dbReference type="InterPro" id="IPR020901">
    <property type="entry name" value="Prtase_inh_Kunz-CS"/>
</dbReference>
<dbReference type="Pfam" id="PF00014">
    <property type="entry name" value="Kunitz_BPTI"/>
    <property type="match status" value="1"/>
</dbReference>
<gene>
    <name evidence="10" type="primary">LOC103736830</name>
</gene>
<dbReference type="PROSITE" id="PS00280">
    <property type="entry name" value="BPTI_KUNITZ_1"/>
    <property type="match status" value="1"/>
</dbReference>
<dbReference type="SMART" id="SM00131">
    <property type="entry name" value="KU"/>
    <property type="match status" value="1"/>
</dbReference>
<evidence type="ECO:0000256" key="2">
    <source>
        <dbReference type="ARBA" id="ARBA00022525"/>
    </source>
</evidence>
<dbReference type="InterPro" id="IPR036880">
    <property type="entry name" value="Kunitz_BPTI_sf"/>
</dbReference>
<keyword evidence="3" id="KW-0646">Protease inhibitor</keyword>